<evidence type="ECO:0000256" key="14">
    <source>
        <dbReference type="SAM" id="Phobius"/>
    </source>
</evidence>
<reference evidence="17" key="1">
    <citation type="submission" date="2017-01" db="EMBL/GenBank/DDBJ databases">
        <authorList>
            <person name="Wang Y."/>
            <person name="White M."/>
            <person name="Kvist S."/>
            <person name="Moncalvo J.-M."/>
        </authorList>
    </citation>
    <scope>NUCLEOTIDE SEQUENCE [LARGE SCALE GENOMIC DNA]</scope>
    <source>
        <strain evidence="17">COL-18-3</strain>
    </source>
</reference>
<keyword evidence="6" id="KW-0479">Metal-binding</keyword>
<keyword evidence="8" id="KW-0833">Ubl conjugation pathway</keyword>
<evidence type="ECO:0000256" key="9">
    <source>
        <dbReference type="ARBA" id="ARBA00022833"/>
    </source>
</evidence>
<keyword evidence="11 14" id="KW-0472">Membrane</keyword>
<dbReference type="OrthoDB" id="8062037at2759"/>
<sequence>MIQDIHNVLKSNTQGKNSAYSYTICKQKVLSKYTINGSSNPFSLGRTKPETHFVSSFPVPLILVSTQSFQKIHDRYKSKKNKFATHELNFITPSRERTGFDTKFAHYENNPRRAGMLKFLNSEKKIFKRNFKHPSGSRFGRVKMENVGEYADKSLKSNPDGLSAGPPEIYMEIGIIFTFAIILSIYILLWLLAHFIIRVSGNTSETGIYVFGTTSTSGEIQNETRGEIDERNRVYNLLRANNKILELLPLIEFYRCEKYKVEKPNFEEPSVNVVDCNATSIEIQPIDVISIKTPVLVTTLKVLDKNDKVIISKANNKKNGLENKKTLKEKTKTKKEEEKEDEDKSDDETAEFCFFDNCNTYVAKLSDPYNRLLRQVTKKIIGLTRKCTSYSFIDDKTCSICLESFVAPPKDDFGNLSRLLPCGHAFHQNCIDPWIIQQMQSDTDRCCCPICKQKVFKNMVTILECIALDKSFVIDRGMQGTDIFETIEVNSFGKRYKEFIQNKKEKIKTYFILIKRPTRNIYNVLGVLKSKIISVSRAFASVVKLLTFKVIAFLKYHLGTRVKNGIIRIGTRMKSTVLHKRISTTDLPALGATLSQQDLYSSAVIRVNSLSAERNEVADAQKIVFGRQLEANSSVNEKSNLVTYFTSEDIRIAPRSVGPIEINVFPVTGTINNAQITKKIKRNPRAVAEITIDLKEIAAKFKPRQNI</sequence>
<feature type="domain" description="RING-type" evidence="15">
    <location>
        <begin position="398"/>
        <end position="452"/>
    </location>
</feature>
<comment type="catalytic activity">
    <reaction evidence="1">
        <text>S-ubiquitinyl-[E2 ubiquitin-conjugating enzyme]-L-cysteine + [acceptor protein]-L-lysine = [E2 ubiquitin-conjugating enzyme]-L-cysteine + N(6)-ubiquitinyl-[acceptor protein]-L-lysine.</text>
        <dbReference type="EC" id="2.3.2.27"/>
    </reaction>
</comment>
<evidence type="ECO:0000256" key="12">
    <source>
        <dbReference type="PROSITE-ProRule" id="PRU00175"/>
    </source>
</evidence>
<evidence type="ECO:0000313" key="17">
    <source>
        <dbReference type="Proteomes" id="UP000188320"/>
    </source>
</evidence>
<evidence type="ECO:0000313" key="16">
    <source>
        <dbReference type="EMBL" id="OMH80390.1"/>
    </source>
</evidence>
<feature type="region of interest" description="Disordered" evidence="13">
    <location>
        <begin position="322"/>
        <end position="343"/>
    </location>
</feature>
<feature type="compositionally biased region" description="Basic and acidic residues" evidence="13">
    <location>
        <begin position="322"/>
        <end position="337"/>
    </location>
</feature>
<dbReference type="GO" id="GO:0006511">
    <property type="term" value="P:ubiquitin-dependent protein catabolic process"/>
    <property type="evidence" value="ECO:0007669"/>
    <property type="project" value="TreeGrafter"/>
</dbReference>
<dbReference type="Pfam" id="PF13639">
    <property type="entry name" value="zf-RING_2"/>
    <property type="match status" value="1"/>
</dbReference>
<keyword evidence="10 14" id="KW-1133">Transmembrane helix</keyword>
<evidence type="ECO:0000256" key="7">
    <source>
        <dbReference type="ARBA" id="ARBA00022771"/>
    </source>
</evidence>
<evidence type="ECO:0000256" key="10">
    <source>
        <dbReference type="ARBA" id="ARBA00022989"/>
    </source>
</evidence>
<evidence type="ECO:0000256" key="5">
    <source>
        <dbReference type="ARBA" id="ARBA00022692"/>
    </source>
</evidence>
<dbReference type="EC" id="2.3.2.27" evidence="3"/>
<keyword evidence="4" id="KW-0808">Transferase</keyword>
<dbReference type="AlphaFoldDB" id="A0A1R1PHD7"/>
<evidence type="ECO:0000256" key="8">
    <source>
        <dbReference type="ARBA" id="ARBA00022786"/>
    </source>
</evidence>
<dbReference type="GO" id="GO:0061630">
    <property type="term" value="F:ubiquitin protein ligase activity"/>
    <property type="evidence" value="ECO:0007669"/>
    <property type="project" value="UniProtKB-EC"/>
</dbReference>
<dbReference type="Proteomes" id="UP000188320">
    <property type="component" value="Unassembled WGS sequence"/>
</dbReference>
<dbReference type="GO" id="GO:0016567">
    <property type="term" value="P:protein ubiquitination"/>
    <property type="evidence" value="ECO:0007669"/>
    <property type="project" value="TreeGrafter"/>
</dbReference>
<comment type="caution">
    <text evidence="16">The sequence shown here is derived from an EMBL/GenBank/DDBJ whole genome shotgun (WGS) entry which is preliminary data.</text>
</comment>
<gene>
    <name evidence="16" type="ORF">AX774_g6173</name>
</gene>
<dbReference type="Gene3D" id="3.30.40.10">
    <property type="entry name" value="Zinc/RING finger domain, C3HC4 (zinc finger)"/>
    <property type="match status" value="1"/>
</dbReference>
<name>A0A1R1PHD7_ZANCU</name>
<dbReference type="SMART" id="SM00184">
    <property type="entry name" value="RING"/>
    <property type="match status" value="1"/>
</dbReference>
<evidence type="ECO:0000256" key="13">
    <source>
        <dbReference type="SAM" id="MobiDB-lite"/>
    </source>
</evidence>
<evidence type="ECO:0000256" key="2">
    <source>
        <dbReference type="ARBA" id="ARBA00004141"/>
    </source>
</evidence>
<accession>A0A1R1PHD7</accession>
<protein>
    <recommendedName>
        <fullName evidence="3">RING-type E3 ubiquitin transferase</fullName>
        <ecNumber evidence="3">2.3.2.27</ecNumber>
    </recommendedName>
</protein>
<evidence type="ECO:0000256" key="4">
    <source>
        <dbReference type="ARBA" id="ARBA00022679"/>
    </source>
</evidence>
<dbReference type="CDD" id="cd16473">
    <property type="entry name" value="RING-H2_RNF103"/>
    <property type="match status" value="1"/>
</dbReference>
<evidence type="ECO:0000256" key="11">
    <source>
        <dbReference type="ARBA" id="ARBA00023136"/>
    </source>
</evidence>
<dbReference type="InterPro" id="IPR001841">
    <property type="entry name" value="Znf_RING"/>
</dbReference>
<dbReference type="EMBL" id="LSSK01001206">
    <property type="protein sequence ID" value="OMH80390.1"/>
    <property type="molecule type" value="Genomic_DNA"/>
</dbReference>
<dbReference type="PANTHER" id="PTHR45977:SF4">
    <property type="entry name" value="RING-TYPE DOMAIN-CONTAINING PROTEIN"/>
    <property type="match status" value="1"/>
</dbReference>
<evidence type="ECO:0000256" key="3">
    <source>
        <dbReference type="ARBA" id="ARBA00012483"/>
    </source>
</evidence>
<dbReference type="PANTHER" id="PTHR45977">
    <property type="entry name" value="TARGET OF ERK KINASE MPK-1"/>
    <property type="match status" value="1"/>
</dbReference>
<dbReference type="GO" id="GO:0016020">
    <property type="term" value="C:membrane"/>
    <property type="evidence" value="ECO:0007669"/>
    <property type="project" value="UniProtKB-SubCell"/>
</dbReference>
<dbReference type="SUPFAM" id="SSF57850">
    <property type="entry name" value="RING/U-box"/>
    <property type="match status" value="1"/>
</dbReference>
<dbReference type="PROSITE" id="PS50089">
    <property type="entry name" value="ZF_RING_2"/>
    <property type="match status" value="1"/>
</dbReference>
<feature type="transmembrane region" description="Helical" evidence="14">
    <location>
        <begin position="173"/>
        <end position="197"/>
    </location>
</feature>
<evidence type="ECO:0000256" key="6">
    <source>
        <dbReference type="ARBA" id="ARBA00022723"/>
    </source>
</evidence>
<evidence type="ECO:0000256" key="1">
    <source>
        <dbReference type="ARBA" id="ARBA00000900"/>
    </source>
</evidence>
<keyword evidence="17" id="KW-1185">Reference proteome</keyword>
<keyword evidence="7 12" id="KW-0863">Zinc-finger</keyword>
<evidence type="ECO:0000259" key="15">
    <source>
        <dbReference type="PROSITE" id="PS50089"/>
    </source>
</evidence>
<proteinExistence type="predicted"/>
<comment type="subcellular location">
    <subcellularLocation>
        <location evidence="2">Membrane</location>
        <topology evidence="2">Multi-pass membrane protein</topology>
    </subcellularLocation>
</comment>
<dbReference type="GO" id="GO:0008270">
    <property type="term" value="F:zinc ion binding"/>
    <property type="evidence" value="ECO:0007669"/>
    <property type="project" value="UniProtKB-KW"/>
</dbReference>
<keyword evidence="9" id="KW-0862">Zinc</keyword>
<organism evidence="16 17">
    <name type="scientific">Zancudomyces culisetae</name>
    <name type="common">Gut fungus</name>
    <name type="synonym">Smittium culisetae</name>
    <dbReference type="NCBI Taxonomy" id="1213189"/>
    <lineage>
        <taxon>Eukaryota</taxon>
        <taxon>Fungi</taxon>
        <taxon>Fungi incertae sedis</taxon>
        <taxon>Zoopagomycota</taxon>
        <taxon>Kickxellomycotina</taxon>
        <taxon>Harpellomycetes</taxon>
        <taxon>Harpellales</taxon>
        <taxon>Legeriomycetaceae</taxon>
        <taxon>Zancudomyces</taxon>
    </lineage>
</organism>
<keyword evidence="5 14" id="KW-0812">Transmembrane</keyword>
<dbReference type="InterPro" id="IPR013083">
    <property type="entry name" value="Znf_RING/FYVE/PHD"/>
</dbReference>